<sequence length="1041" mass="118891">MFIIRWLIFVIVYHPKFLVTFIGLISTTCLSLTLFLKSIPDFKEPQLGFSTRGTSIANRLVAWQNIIKSIDPAGPYTQNPKEYRLMKLREQQTIDRSVRPLNSSNYTRKSGTNHRGKKVIYGKEVKLPSKNDTNWIDMEKWRILKSKHVKSAKKLAQLKDDFFCGNPDSQYAKLVIAAEDGHDLFNAEDLITLCYFQKKLTKIKHYKELCVQDNNKKPCIPWSLTNYVAYFSLKSSCNKIKEKDVEFVKNYLANCSKYFHSSELATGSDEVPLECRLYDSVFNVFNYINPITFLPENGTSNDTEVTHSMVFLPLASSTAIMPYYRELIKTDLTYNGLKIVAMDMGLKDALFDEYLVWDLYLVLGGALFVFCCIWFYTESLILTLVSAVIIFMTLNIAYFVYAVVLDINFFPFMNLLTVIVVLGIGSDDAFILCKIWNLQKMANRDNEASLELMMSITFKHALVTLFVTTLTTAVAFLGSYASYVTAVGCFSLFTGVAVIINFILMITWFPAFVVLYEGSRFSKSSYTTFLFKKVFRRSMVNRCKLNPKDYITVQENVLTESIIQHRYIWFSLLFILMIAGLIVLFVYPKIEFPNSSEFQLFKRSHPFEQYDFVYKTQYWFVTKEMMEYRMPMRFVFGVKAEDNGRSLDPTDLGTLEEDSKFDITAASIQIWFVEFCRELRSQNFYHLTQGPLLLNCFLETFLNSMDIKCEDGFSGKNRTPCCNASKFPFGRDVFDKCILEEIADIYKTPNVFAGTFSAGPIFSKEQNTTIKVAVVEYDSNFIYSMSFDDMNHFYQEVTDWMTNKMESAPKAIQDGWFISDLGFYDLQRELRRSTEVAVGISLVLALVVLFCSTRSVLISLYSIFAISSAIIVTMACLVLLGWQLNVLESTALSTAIGLTVDFSLHYAINYRRCPKDVSSDRKAATRYALNHMAGPSFMAAITTGSAGAFMIPSIVLPYVQMGIFLALVMVVSWIYSTCMLGSMLAIVGPVEHCCKRNSFGANRHAEIVLPEPLCLSREEFFDESYSHELDSLATSTRQDTP</sequence>
<evidence type="ECO:0000313" key="11">
    <source>
        <dbReference type="RefSeq" id="XP_028150677.1"/>
    </source>
</evidence>
<feature type="transmembrane region" description="Helical" evidence="7">
    <location>
        <begin position="963"/>
        <end position="987"/>
    </location>
</feature>
<keyword evidence="5" id="KW-0325">Glycoprotein</keyword>
<dbReference type="RefSeq" id="XP_028150677.1">
    <property type="nucleotide sequence ID" value="XM_028294876.1"/>
</dbReference>
<evidence type="ECO:0000313" key="9">
    <source>
        <dbReference type="EnsemblMetazoa" id="XP_050519610.1"/>
    </source>
</evidence>
<dbReference type="InterPro" id="IPR053958">
    <property type="entry name" value="HMGCR/SNAP/NPC1-like_SSD"/>
</dbReference>
<feature type="transmembrane region" description="Helical" evidence="7">
    <location>
        <begin position="890"/>
        <end position="908"/>
    </location>
</feature>
<dbReference type="SUPFAM" id="SSF82866">
    <property type="entry name" value="Multidrug efflux transporter AcrB transmembrane domain"/>
    <property type="match status" value="2"/>
</dbReference>
<feature type="transmembrane region" description="Helical" evidence="7">
    <location>
        <begin position="415"/>
        <end position="436"/>
    </location>
</feature>
<feature type="transmembrane region" description="Helical" evidence="7">
    <location>
        <begin position="836"/>
        <end position="853"/>
    </location>
</feature>
<keyword evidence="2 7" id="KW-0812">Transmembrane</keyword>
<dbReference type="PANTHER" id="PTHR45951">
    <property type="entry name" value="PROTEIN DISPATCHED-RELATED"/>
    <property type="match status" value="1"/>
</dbReference>
<reference evidence="9" key="2">
    <citation type="submission" date="2025-05" db="UniProtKB">
        <authorList>
            <consortium name="EnsemblMetazoa"/>
        </authorList>
    </citation>
    <scope>IDENTIFICATION</scope>
</reference>
<keyword evidence="10" id="KW-1185">Reference proteome</keyword>
<gene>
    <name evidence="11" type="primary">LOC114344027</name>
</gene>
<dbReference type="OrthoDB" id="193905at2759"/>
<evidence type="ECO:0000313" key="10">
    <source>
        <dbReference type="Proteomes" id="UP001652700"/>
    </source>
</evidence>
<comment type="similarity">
    <text evidence="6">Belongs to the dispatched family.</text>
</comment>
<feature type="transmembrane region" description="Helical" evidence="7">
    <location>
        <begin position="457"/>
        <end position="477"/>
    </location>
</feature>
<dbReference type="EnsemblMetazoa" id="XM_050663653.1">
    <property type="protein sequence ID" value="XP_050519610.1"/>
    <property type="gene ID" value="LOC126893448"/>
</dbReference>
<dbReference type="InParanoid" id="A0A6P7GX81"/>
<protein>
    <submittedName>
        <fullName evidence="11">Protein dispatched</fullName>
    </submittedName>
</protein>
<feature type="transmembrane region" description="Helical" evidence="7">
    <location>
        <begin position="860"/>
        <end position="884"/>
    </location>
</feature>
<evidence type="ECO:0000256" key="6">
    <source>
        <dbReference type="ARBA" id="ARBA00038046"/>
    </source>
</evidence>
<keyword evidence="3 7" id="KW-1133">Transmembrane helix</keyword>
<feature type="transmembrane region" description="Helical" evidence="7">
    <location>
        <begin position="929"/>
        <end position="951"/>
    </location>
</feature>
<evidence type="ECO:0000259" key="8">
    <source>
        <dbReference type="PROSITE" id="PS50156"/>
    </source>
</evidence>
<evidence type="ECO:0000256" key="3">
    <source>
        <dbReference type="ARBA" id="ARBA00022989"/>
    </source>
</evidence>
<organism evidence="11">
    <name type="scientific">Diabrotica virgifera virgifera</name>
    <name type="common">western corn rootworm</name>
    <dbReference type="NCBI Taxonomy" id="50390"/>
    <lineage>
        <taxon>Eukaryota</taxon>
        <taxon>Metazoa</taxon>
        <taxon>Ecdysozoa</taxon>
        <taxon>Arthropoda</taxon>
        <taxon>Hexapoda</taxon>
        <taxon>Insecta</taxon>
        <taxon>Pterygota</taxon>
        <taxon>Neoptera</taxon>
        <taxon>Endopterygota</taxon>
        <taxon>Coleoptera</taxon>
        <taxon>Polyphaga</taxon>
        <taxon>Cucujiformia</taxon>
        <taxon>Chrysomeloidea</taxon>
        <taxon>Chrysomelidae</taxon>
        <taxon>Galerucinae</taxon>
        <taxon>Diabroticina</taxon>
        <taxon>Diabroticites</taxon>
        <taxon>Diabrotica</taxon>
    </lineage>
</organism>
<feature type="transmembrane region" description="Helical" evidence="7">
    <location>
        <begin position="567"/>
        <end position="587"/>
    </location>
</feature>
<dbReference type="AlphaFoldDB" id="A0A6P7GX81"/>
<dbReference type="GO" id="GO:0022857">
    <property type="term" value="F:transmembrane transporter activity"/>
    <property type="evidence" value="ECO:0007669"/>
    <property type="project" value="TreeGrafter"/>
</dbReference>
<dbReference type="Pfam" id="PF12349">
    <property type="entry name" value="Sterol-sensing"/>
    <property type="match status" value="1"/>
</dbReference>
<keyword evidence="4 7" id="KW-0472">Membrane</keyword>
<dbReference type="InterPro" id="IPR000731">
    <property type="entry name" value="SSD"/>
</dbReference>
<feature type="transmembrane region" description="Helical" evidence="7">
    <location>
        <begin position="483"/>
        <end position="516"/>
    </location>
</feature>
<dbReference type="FunCoup" id="A0A6P7GX81">
    <property type="interactions" value="181"/>
</dbReference>
<dbReference type="InterPro" id="IPR052081">
    <property type="entry name" value="Dispatched_Hh_regulator"/>
</dbReference>
<feature type="domain" description="SSD" evidence="8">
    <location>
        <begin position="379"/>
        <end position="515"/>
    </location>
</feature>
<proteinExistence type="inferred from homology"/>
<accession>A0A6P7GX81</accession>
<evidence type="ECO:0000256" key="4">
    <source>
        <dbReference type="ARBA" id="ARBA00023136"/>
    </source>
</evidence>
<dbReference type="GO" id="GO:0016020">
    <property type="term" value="C:membrane"/>
    <property type="evidence" value="ECO:0007669"/>
    <property type="project" value="UniProtKB-SubCell"/>
</dbReference>
<evidence type="ECO:0000256" key="5">
    <source>
        <dbReference type="ARBA" id="ARBA00023180"/>
    </source>
</evidence>
<dbReference type="Gene3D" id="1.20.1640.10">
    <property type="entry name" value="Multidrug efflux transporter AcrB transmembrane domain"/>
    <property type="match status" value="2"/>
</dbReference>
<name>A0A6P7GX81_DIAVI</name>
<dbReference type="GO" id="GO:0007224">
    <property type="term" value="P:smoothened signaling pathway"/>
    <property type="evidence" value="ECO:0007669"/>
    <property type="project" value="TreeGrafter"/>
</dbReference>
<evidence type="ECO:0000256" key="1">
    <source>
        <dbReference type="ARBA" id="ARBA00004141"/>
    </source>
</evidence>
<comment type="subcellular location">
    <subcellularLocation>
        <location evidence="1">Membrane</location>
        <topology evidence="1">Multi-pass membrane protein</topology>
    </subcellularLocation>
</comment>
<dbReference type="Proteomes" id="UP001652700">
    <property type="component" value="Unplaced"/>
</dbReference>
<reference evidence="11" key="1">
    <citation type="submission" date="2025-04" db="UniProtKB">
        <authorList>
            <consortium name="RefSeq"/>
        </authorList>
    </citation>
    <scope>IDENTIFICATION</scope>
</reference>
<dbReference type="PROSITE" id="PS50156">
    <property type="entry name" value="SSD"/>
    <property type="match status" value="1"/>
</dbReference>
<feature type="transmembrane region" description="Helical" evidence="7">
    <location>
        <begin position="354"/>
        <end position="376"/>
    </location>
</feature>
<feature type="transmembrane region" description="Helical" evidence="7">
    <location>
        <begin position="381"/>
        <end position="403"/>
    </location>
</feature>
<evidence type="ECO:0000256" key="2">
    <source>
        <dbReference type="ARBA" id="ARBA00022692"/>
    </source>
</evidence>
<dbReference type="PANTHER" id="PTHR45951:SF3">
    <property type="entry name" value="PROTEIN DISPATCHED"/>
    <property type="match status" value="1"/>
</dbReference>
<evidence type="ECO:0000256" key="7">
    <source>
        <dbReference type="SAM" id="Phobius"/>
    </source>
</evidence>
<feature type="transmembrane region" description="Helical" evidence="7">
    <location>
        <begin position="6"/>
        <end position="36"/>
    </location>
</feature>